<gene>
    <name evidence="1" type="ORF">JEQ17_41375</name>
</gene>
<accession>A0A7T7L2H2</accession>
<dbReference type="Proteomes" id="UP000595636">
    <property type="component" value="Chromosome"/>
</dbReference>
<proteinExistence type="predicted"/>
<evidence type="ECO:0000313" key="1">
    <source>
        <dbReference type="EMBL" id="QQM45232.1"/>
    </source>
</evidence>
<protein>
    <submittedName>
        <fullName evidence="1">Uncharacterized protein</fullName>
    </submittedName>
</protein>
<dbReference type="AlphaFoldDB" id="A0A7T7L2H2"/>
<dbReference type="EMBL" id="CP066831">
    <property type="protein sequence ID" value="QQM45232.1"/>
    <property type="molecule type" value="Genomic_DNA"/>
</dbReference>
<sequence>MTVYITKRGDRFHSRPDCGSIVGPQRTAVTRGYQVYPVEEVSRAEAESRGKGTPCPQCGR</sequence>
<reference evidence="1 2" key="1">
    <citation type="submission" date="2020-12" db="EMBL/GenBank/DDBJ databases">
        <title>A novel species.</title>
        <authorList>
            <person name="Li K."/>
        </authorList>
    </citation>
    <scope>NUCLEOTIDE SEQUENCE [LARGE SCALE GENOMIC DNA]</scope>
    <source>
        <strain evidence="1 2">ZYC-3</strain>
    </source>
</reference>
<name>A0A7T7L2H2_9ACTN</name>
<dbReference type="KEGG" id="slf:JEQ17_41375"/>
<organism evidence="1 2">
    <name type="scientific">Streptomyces liliifuscus</name>
    <dbReference type="NCBI Taxonomy" id="2797636"/>
    <lineage>
        <taxon>Bacteria</taxon>
        <taxon>Bacillati</taxon>
        <taxon>Actinomycetota</taxon>
        <taxon>Actinomycetes</taxon>
        <taxon>Kitasatosporales</taxon>
        <taxon>Streptomycetaceae</taxon>
        <taxon>Streptomyces</taxon>
    </lineage>
</organism>
<evidence type="ECO:0000313" key="2">
    <source>
        <dbReference type="Proteomes" id="UP000595636"/>
    </source>
</evidence>
<dbReference type="RefSeq" id="WP_200400041.1">
    <property type="nucleotide sequence ID" value="NZ_CP066831.1"/>
</dbReference>
<keyword evidence="2" id="KW-1185">Reference proteome</keyword>